<name>A0A8E2DYY8_9PEZI</name>
<dbReference type="SUPFAM" id="SSF53901">
    <property type="entry name" value="Thiolase-like"/>
    <property type="match status" value="2"/>
</dbReference>
<evidence type="ECO:0000256" key="1">
    <source>
        <dbReference type="ARBA" id="ARBA00010982"/>
    </source>
</evidence>
<reference evidence="5 6" key="1">
    <citation type="journal article" date="2016" name="Nat. Commun.">
        <title>Ectomycorrhizal ecology is imprinted in the genome of the dominant symbiotic fungus Cenococcum geophilum.</title>
        <authorList>
            <consortium name="DOE Joint Genome Institute"/>
            <person name="Peter M."/>
            <person name="Kohler A."/>
            <person name="Ohm R.A."/>
            <person name="Kuo A."/>
            <person name="Krutzmann J."/>
            <person name="Morin E."/>
            <person name="Arend M."/>
            <person name="Barry K.W."/>
            <person name="Binder M."/>
            <person name="Choi C."/>
            <person name="Clum A."/>
            <person name="Copeland A."/>
            <person name="Grisel N."/>
            <person name="Haridas S."/>
            <person name="Kipfer T."/>
            <person name="LaButti K."/>
            <person name="Lindquist E."/>
            <person name="Lipzen A."/>
            <person name="Maire R."/>
            <person name="Meier B."/>
            <person name="Mihaltcheva S."/>
            <person name="Molinier V."/>
            <person name="Murat C."/>
            <person name="Poggeler S."/>
            <person name="Quandt C.A."/>
            <person name="Sperisen C."/>
            <person name="Tritt A."/>
            <person name="Tisserant E."/>
            <person name="Crous P.W."/>
            <person name="Henrissat B."/>
            <person name="Nehls U."/>
            <person name="Egli S."/>
            <person name="Spatafora J.W."/>
            <person name="Grigoriev I.V."/>
            <person name="Martin F.M."/>
        </authorList>
    </citation>
    <scope>NUCLEOTIDE SEQUENCE [LARGE SCALE GENOMIC DNA]</scope>
    <source>
        <strain evidence="5 6">CBS 459.81</strain>
    </source>
</reference>
<gene>
    <name evidence="5" type="ORF">K432DRAFT_311184</name>
</gene>
<dbReference type="InterPro" id="IPR040771">
    <property type="entry name" value="TLP1_add_C"/>
</dbReference>
<evidence type="ECO:0000313" key="5">
    <source>
        <dbReference type="EMBL" id="OCK74214.1"/>
    </source>
</evidence>
<organism evidence="5 6">
    <name type="scientific">Lepidopterella palustris CBS 459.81</name>
    <dbReference type="NCBI Taxonomy" id="1314670"/>
    <lineage>
        <taxon>Eukaryota</taxon>
        <taxon>Fungi</taxon>
        <taxon>Dikarya</taxon>
        <taxon>Ascomycota</taxon>
        <taxon>Pezizomycotina</taxon>
        <taxon>Dothideomycetes</taxon>
        <taxon>Pleosporomycetidae</taxon>
        <taxon>Mytilinidiales</taxon>
        <taxon>Argynnaceae</taxon>
        <taxon>Lepidopterella</taxon>
    </lineage>
</organism>
<dbReference type="PANTHER" id="PTHR18919">
    <property type="entry name" value="ACETYL-COA C-ACYLTRANSFERASE"/>
    <property type="match status" value="1"/>
</dbReference>
<dbReference type="Gene3D" id="2.40.50.840">
    <property type="match status" value="1"/>
</dbReference>
<keyword evidence="3" id="KW-0012">Acyltransferase</keyword>
<proteinExistence type="inferred from homology"/>
<dbReference type="GO" id="GO:0016746">
    <property type="term" value="F:acyltransferase activity"/>
    <property type="evidence" value="ECO:0007669"/>
    <property type="project" value="UniProtKB-KW"/>
</dbReference>
<dbReference type="PANTHER" id="PTHR18919:SF139">
    <property type="entry name" value="THIOLASE-LIKE PROTEIN TYPE 1 ADDITIONAL C-TERMINAL DOMAIN-CONTAINING PROTEIN"/>
    <property type="match status" value="1"/>
</dbReference>
<feature type="domain" description="Thiolase-like protein type 1 additional C-terminal" evidence="4">
    <location>
        <begin position="424"/>
        <end position="507"/>
    </location>
</feature>
<comment type="similarity">
    <text evidence="1">Belongs to the thiolase-like superfamily. Thiolase family.</text>
</comment>
<evidence type="ECO:0000256" key="3">
    <source>
        <dbReference type="ARBA" id="ARBA00023315"/>
    </source>
</evidence>
<dbReference type="Proteomes" id="UP000250266">
    <property type="component" value="Unassembled WGS sequence"/>
</dbReference>
<dbReference type="Pfam" id="PF18313">
    <property type="entry name" value="TLP1_add_C"/>
    <property type="match status" value="1"/>
</dbReference>
<sequence length="523" mass="57123">MAGGRATPIVVGVGDIKNRSQKLEDALEPMQLMLQAIQRAIKDTTLSDTTAAKLQSEIDSIDVVATWTWPYPDLPGLLSENLGAKPRHKYYSPHGGNQPAKLFDEAARRISLGQNKVAVVTGGEALASMSACAAAGKMPPPGWTKLEDNIKSVFSAANPDLLGTNLGAIHSIGLPIHVYPLYENGFRAHCGQTVQQNNQESAQLYAEFAQVAQRNPLAWNYGKPAETKESIGTVTKKNRMICFPYPLLMNAFNTVNLAGACLLTSTDYARELGIPESRWIYPLGGAGTKDSDHFWERPNFYTCPSISRSIDSSLEVCGLTKDQIDMFDFYSCFPIVPKLACRHLGLPATSPPKPITLLGGLTSFGGAGNNYSMHALTEMVRALRNGQGRNGLVLANGGVLSYQHVVCLSSQPRKDKSLYPDKNPLPEILTDVIIPTTDAQAEGEATIETYTVEFKRDGSPLRGYIVGRLKSNDHRFVANHGDANTLKQLSISLEEQIGRTGWVRKDAEKEGRNLFTFERSVKL</sequence>
<dbReference type="InterPro" id="IPR016039">
    <property type="entry name" value="Thiolase-like"/>
</dbReference>
<evidence type="ECO:0000256" key="2">
    <source>
        <dbReference type="ARBA" id="ARBA00022679"/>
    </source>
</evidence>
<dbReference type="AlphaFoldDB" id="A0A8E2DYY8"/>
<evidence type="ECO:0000259" key="4">
    <source>
        <dbReference type="Pfam" id="PF18313"/>
    </source>
</evidence>
<accession>A0A8E2DYY8</accession>
<dbReference type="Gene3D" id="3.40.47.10">
    <property type="match status" value="1"/>
</dbReference>
<dbReference type="OrthoDB" id="435240at2759"/>
<evidence type="ECO:0000313" key="6">
    <source>
        <dbReference type="Proteomes" id="UP000250266"/>
    </source>
</evidence>
<keyword evidence="6" id="KW-1185">Reference proteome</keyword>
<dbReference type="EMBL" id="KV745529">
    <property type="protein sequence ID" value="OCK74214.1"/>
    <property type="molecule type" value="Genomic_DNA"/>
</dbReference>
<keyword evidence="2" id="KW-0808">Transferase</keyword>
<protein>
    <recommendedName>
        <fullName evidence="4">Thiolase-like protein type 1 additional C-terminal domain-containing protein</fullName>
    </recommendedName>
</protein>